<proteinExistence type="predicted"/>
<dbReference type="PANTHER" id="PTHR43877">
    <property type="entry name" value="AMINOALKYLPHOSPHONATE N-ACETYLTRANSFERASE-RELATED-RELATED"/>
    <property type="match status" value="1"/>
</dbReference>
<keyword evidence="1" id="KW-0808">Transferase</keyword>
<dbReference type="PROSITE" id="PS51186">
    <property type="entry name" value="GNAT"/>
    <property type="match status" value="1"/>
</dbReference>
<evidence type="ECO:0000313" key="4">
    <source>
        <dbReference type="EMBL" id="MDR6270401.1"/>
    </source>
</evidence>
<sequence>MTDPAEAKATAERTVLLRPRTDADLPGLLAILAACAEDSGYFADDAGRLVPHALESLADPRFSASWVAEDQHGLLGQVSIMPLSASEDLAYLPFWLAATGAPIERHCLIKRLFVDPQQQGRGVARSLMSAAMAVISANGMIGVLDTASVAESAMALYRRSGWREVARCKPTWSDGAFDAVLFVQPGS</sequence>
<dbReference type="CDD" id="cd04301">
    <property type="entry name" value="NAT_SF"/>
    <property type="match status" value="1"/>
</dbReference>
<keyword evidence="2" id="KW-0012">Acyltransferase</keyword>
<dbReference type="EMBL" id="JAVDQF010000001">
    <property type="protein sequence ID" value="MDR6270401.1"/>
    <property type="molecule type" value="Genomic_DNA"/>
</dbReference>
<feature type="domain" description="N-acetyltransferase" evidence="3">
    <location>
        <begin position="15"/>
        <end position="184"/>
    </location>
</feature>
<dbReference type="Gene3D" id="3.40.630.30">
    <property type="match status" value="1"/>
</dbReference>
<dbReference type="Proteomes" id="UP001185069">
    <property type="component" value="Unassembled WGS sequence"/>
</dbReference>
<evidence type="ECO:0000259" key="3">
    <source>
        <dbReference type="PROSITE" id="PS51186"/>
    </source>
</evidence>
<evidence type="ECO:0000313" key="5">
    <source>
        <dbReference type="Proteomes" id="UP001185069"/>
    </source>
</evidence>
<dbReference type="InterPro" id="IPR000182">
    <property type="entry name" value="GNAT_dom"/>
</dbReference>
<protein>
    <submittedName>
        <fullName evidence="4">Ribosomal protein S18 acetylase RimI-like enzyme</fullName>
    </submittedName>
</protein>
<evidence type="ECO:0000256" key="1">
    <source>
        <dbReference type="ARBA" id="ARBA00022679"/>
    </source>
</evidence>
<accession>A0ABU1JD96</accession>
<dbReference type="RefSeq" id="WP_309799463.1">
    <property type="nucleotide sequence ID" value="NZ_BAAAHY010000007.1"/>
</dbReference>
<dbReference type="SUPFAM" id="SSF55729">
    <property type="entry name" value="Acyl-CoA N-acyltransferases (Nat)"/>
    <property type="match status" value="1"/>
</dbReference>
<comment type="caution">
    <text evidence="4">The sequence shown here is derived from an EMBL/GenBank/DDBJ whole genome shotgun (WGS) entry which is preliminary data.</text>
</comment>
<keyword evidence="5" id="KW-1185">Reference proteome</keyword>
<reference evidence="4 5" key="1">
    <citation type="submission" date="2023-07" db="EMBL/GenBank/DDBJ databases">
        <title>Sequencing the genomes of 1000 actinobacteria strains.</title>
        <authorList>
            <person name="Klenk H.-P."/>
        </authorList>
    </citation>
    <scope>NUCLEOTIDE SEQUENCE [LARGE SCALE GENOMIC DNA]</scope>
    <source>
        <strain evidence="4 5">DSM 14555</strain>
    </source>
</reference>
<dbReference type="InterPro" id="IPR050832">
    <property type="entry name" value="Bact_Acetyltransf"/>
</dbReference>
<dbReference type="PANTHER" id="PTHR43877:SF2">
    <property type="entry name" value="AMINOALKYLPHOSPHONATE N-ACETYLTRANSFERASE-RELATED"/>
    <property type="match status" value="1"/>
</dbReference>
<name>A0ABU1JD96_9MICC</name>
<gene>
    <name evidence="4" type="ORF">JOE69_002639</name>
</gene>
<evidence type="ECO:0000256" key="2">
    <source>
        <dbReference type="ARBA" id="ARBA00023315"/>
    </source>
</evidence>
<dbReference type="Pfam" id="PF13508">
    <property type="entry name" value="Acetyltransf_7"/>
    <property type="match status" value="1"/>
</dbReference>
<dbReference type="InterPro" id="IPR016181">
    <property type="entry name" value="Acyl_CoA_acyltransferase"/>
</dbReference>
<organism evidence="4 5">
    <name type="scientific">Arthrobacter russicus</name>
    <dbReference type="NCBI Taxonomy" id="172040"/>
    <lineage>
        <taxon>Bacteria</taxon>
        <taxon>Bacillati</taxon>
        <taxon>Actinomycetota</taxon>
        <taxon>Actinomycetes</taxon>
        <taxon>Micrococcales</taxon>
        <taxon>Micrococcaceae</taxon>
        <taxon>Arthrobacter</taxon>
    </lineage>
</organism>